<accession>A0A166FVU5</accession>
<evidence type="ECO:0000259" key="1">
    <source>
        <dbReference type="Pfam" id="PF20236"/>
    </source>
</evidence>
<dbReference type="AlphaFoldDB" id="A0A166FVU5"/>
<dbReference type="Pfam" id="PF20236">
    <property type="entry name" value="DUF6593"/>
    <property type="match status" value="1"/>
</dbReference>
<feature type="domain" description="DUF6593" evidence="1">
    <location>
        <begin position="23"/>
        <end position="177"/>
    </location>
</feature>
<keyword evidence="3" id="KW-1185">Reference proteome</keyword>
<protein>
    <recommendedName>
        <fullName evidence="1">DUF6593 domain-containing protein</fullName>
    </recommendedName>
</protein>
<reference evidence="2 3" key="1">
    <citation type="journal article" date="2016" name="Mol. Biol. Evol.">
        <title>Comparative Genomics of Early-Diverging Mushroom-Forming Fungi Provides Insights into the Origins of Lignocellulose Decay Capabilities.</title>
        <authorList>
            <person name="Nagy L.G."/>
            <person name="Riley R."/>
            <person name="Tritt A."/>
            <person name="Adam C."/>
            <person name="Daum C."/>
            <person name="Floudas D."/>
            <person name="Sun H."/>
            <person name="Yadav J.S."/>
            <person name="Pangilinan J."/>
            <person name="Larsson K.H."/>
            <person name="Matsuura K."/>
            <person name="Barry K."/>
            <person name="Labutti K."/>
            <person name="Kuo R."/>
            <person name="Ohm R.A."/>
            <person name="Bhattacharya S.S."/>
            <person name="Shirouzu T."/>
            <person name="Yoshinaga Y."/>
            <person name="Martin F.M."/>
            <person name="Grigoriev I.V."/>
            <person name="Hibbett D.S."/>
        </authorList>
    </citation>
    <scope>NUCLEOTIDE SEQUENCE [LARGE SCALE GENOMIC DNA]</scope>
    <source>
        <strain evidence="2 3">CBS 109695</strain>
    </source>
</reference>
<dbReference type="InterPro" id="IPR046528">
    <property type="entry name" value="DUF6593"/>
</dbReference>
<name>A0A166FVU5_9AGAM</name>
<sequence>MDSQVTLVNPSPSVSLVFDSYSIRNARIALSTNPFQIMYTIHTAQPKPTADSASYIRAGERTLAAIQQNEVLPDKVTFYAHDGAKTKVSVNKWLKKGTLSDHYPVRFMIFDGSSYYWKSDKNFRLALYNSNDHQCPIATYTSASPVAIVILAEHQMLLAHAPEVLAAFIIQESKMRQVEKSRERGVGMFQMEATGQFAF</sequence>
<dbReference type="EMBL" id="KV417585">
    <property type="protein sequence ID" value="KZP17219.1"/>
    <property type="molecule type" value="Genomic_DNA"/>
</dbReference>
<gene>
    <name evidence="2" type="ORF">FIBSPDRAFT_957396</name>
</gene>
<organism evidence="2 3">
    <name type="scientific">Athelia psychrophila</name>
    <dbReference type="NCBI Taxonomy" id="1759441"/>
    <lineage>
        <taxon>Eukaryota</taxon>
        <taxon>Fungi</taxon>
        <taxon>Dikarya</taxon>
        <taxon>Basidiomycota</taxon>
        <taxon>Agaricomycotina</taxon>
        <taxon>Agaricomycetes</taxon>
        <taxon>Agaricomycetidae</taxon>
        <taxon>Atheliales</taxon>
        <taxon>Atheliaceae</taxon>
        <taxon>Athelia</taxon>
    </lineage>
</organism>
<evidence type="ECO:0000313" key="3">
    <source>
        <dbReference type="Proteomes" id="UP000076532"/>
    </source>
</evidence>
<dbReference type="Proteomes" id="UP000076532">
    <property type="component" value="Unassembled WGS sequence"/>
</dbReference>
<dbReference type="OrthoDB" id="3256331at2759"/>
<evidence type="ECO:0000313" key="2">
    <source>
        <dbReference type="EMBL" id="KZP17219.1"/>
    </source>
</evidence>
<proteinExistence type="predicted"/>